<dbReference type="Proteomes" id="UP000013785">
    <property type="component" value="Unassembled WGS sequence"/>
</dbReference>
<sequence length="643" mass="75669">MRITAGIILSTAFVLPKKLAYVNYINYMNRSEAVRNESFNKYNLFSERNINVAKNTIEEANESMFKNYSDYMANPQKTSALFTNTYDRLPDSEIDKMKKYFEVAQENGSPLWQHVFSFKNEWLVNHGFMNEISEKVNESALYAAARLAMKELEKKENLNGKWIGAIHYNTDNIHVHIGYVESVSTRKLITAGQGKNVFERKGKFLKKNIKSTRSVFVNELLNMNELLQVTSEQFNKIVQQSKENKEFFGAKNYGDLFKELYESMPENRSHWNYGYAEKQNFKKQVDKITTLYLNSEQSDELKSLIAKLLPLSNEYESAYGNPKNQPTYLENKLYAKNGLYHKLGNTILERLRIYDKEIAKPQIKSKLENSKLERTYKLIKDRSIEEEQDLFLSSLYVNEPKEQIVDELDENINDLFQSNPKIDEALRKIYASYEQNATRYKQRTERIIEEMNQKRQTDLFNEKNDKRDPNNLENETNPNSQTINKNKLNSNSSEINNNLARFSKENQRKILEANPDATLVFGSRQWRFCGRTVKKDQFDKPINLIGAVQENDQLYFFEFEGFDISQTEPYLPKIDSNILQNYVSTGRGISYKKNKYDAQQNQLENLVRSDYYHLKKMLRTTTQDYLNREIHYHVQFEMNELID</sequence>
<dbReference type="InterPro" id="IPR048101">
    <property type="entry name" value="MobP2"/>
</dbReference>
<dbReference type="EMBL" id="AJAT01000016">
    <property type="protein sequence ID" value="EOL43000.1"/>
    <property type="molecule type" value="Genomic_DNA"/>
</dbReference>
<dbReference type="InterPro" id="IPR041073">
    <property type="entry name" value="MobL"/>
</dbReference>
<feature type="compositionally biased region" description="Low complexity" evidence="1">
    <location>
        <begin position="483"/>
        <end position="492"/>
    </location>
</feature>
<dbReference type="NCBIfam" id="NF041498">
    <property type="entry name" value="MobP2"/>
    <property type="match status" value="1"/>
</dbReference>
<dbReference type="HOGENOM" id="CLU_444638_0_0_9"/>
<proteinExistence type="predicted"/>
<dbReference type="OrthoDB" id="3889159at2"/>
<feature type="compositionally biased region" description="Polar residues" evidence="1">
    <location>
        <begin position="471"/>
        <end position="482"/>
    </location>
</feature>
<protein>
    <submittedName>
        <fullName evidence="2">Uncharacterized protein</fullName>
    </submittedName>
</protein>
<comment type="caution">
    <text evidence="2">The sequence shown here is derived from an EMBL/GenBank/DDBJ whole genome shotgun (WGS) entry which is preliminary data.</text>
</comment>
<evidence type="ECO:0000313" key="2">
    <source>
        <dbReference type="EMBL" id="EOL43000.1"/>
    </source>
</evidence>
<feature type="compositionally biased region" description="Basic and acidic residues" evidence="1">
    <location>
        <begin position="451"/>
        <end position="470"/>
    </location>
</feature>
<dbReference type="STRING" id="154621.RV11_GL003182"/>
<feature type="region of interest" description="Disordered" evidence="1">
    <location>
        <begin position="451"/>
        <end position="492"/>
    </location>
</feature>
<keyword evidence="3" id="KW-1185">Reference proteome</keyword>
<evidence type="ECO:0000313" key="3">
    <source>
        <dbReference type="Proteomes" id="UP000013785"/>
    </source>
</evidence>
<accession>R3WMF0</accession>
<dbReference type="Pfam" id="PF18555">
    <property type="entry name" value="MobL"/>
    <property type="match status" value="1"/>
</dbReference>
<evidence type="ECO:0000256" key="1">
    <source>
        <dbReference type="SAM" id="MobiDB-lite"/>
    </source>
</evidence>
<dbReference type="RefSeq" id="WP_010768639.1">
    <property type="nucleotide sequence ID" value="NZ_ASWE01000002.1"/>
</dbReference>
<name>R3WMF0_9ENTE</name>
<reference evidence="2 3" key="1">
    <citation type="submission" date="2013-02" db="EMBL/GenBank/DDBJ databases">
        <title>The Genome Sequence of Enterococcus phoeniculicola BAA-412.</title>
        <authorList>
            <consortium name="The Broad Institute Genome Sequencing Platform"/>
            <consortium name="The Broad Institute Genome Sequencing Center for Infectious Disease"/>
            <person name="Earl A.M."/>
            <person name="Gilmore M.S."/>
            <person name="Lebreton F."/>
            <person name="Walker B."/>
            <person name="Young S.K."/>
            <person name="Zeng Q."/>
            <person name="Gargeya S."/>
            <person name="Fitzgerald M."/>
            <person name="Haas B."/>
            <person name="Abouelleil A."/>
            <person name="Alvarado L."/>
            <person name="Arachchi H.M."/>
            <person name="Berlin A.M."/>
            <person name="Chapman S.B."/>
            <person name="Dewar J."/>
            <person name="Goldberg J."/>
            <person name="Griggs A."/>
            <person name="Gujja S."/>
            <person name="Hansen M."/>
            <person name="Howarth C."/>
            <person name="Imamovic A."/>
            <person name="Larimer J."/>
            <person name="McCowan C."/>
            <person name="Murphy C."/>
            <person name="Neiman D."/>
            <person name="Pearson M."/>
            <person name="Priest M."/>
            <person name="Roberts A."/>
            <person name="Saif S."/>
            <person name="Shea T."/>
            <person name="Sisk P."/>
            <person name="Sykes S."/>
            <person name="Wortman J."/>
            <person name="Nusbaum C."/>
            <person name="Birren B."/>
        </authorList>
    </citation>
    <scope>NUCLEOTIDE SEQUENCE [LARGE SCALE GENOMIC DNA]</scope>
    <source>
        <strain evidence="2 3">ATCC BAA-412</strain>
    </source>
</reference>
<dbReference type="eggNOG" id="COG2255">
    <property type="taxonomic scope" value="Bacteria"/>
</dbReference>
<organism evidence="2 3">
    <name type="scientific">Enterococcus phoeniculicola ATCC BAA-412</name>
    <dbReference type="NCBI Taxonomy" id="1158610"/>
    <lineage>
        <taxon>Bacteria</taxon>
        <taxon>Bacillati</taxon>
        <taxon>Bacillota</taxon>
        <taxon>Bacilli</taxon>
        <taxon>Lactobacillales</taxon>
        <taxon>Enterococcaceae</taxon>
        <taxon>Enterococcus</taxon>
    </lineage>
</organism>
<gene>
    <name evidence="2" type="ORF">UC3_01977</name>
</gene>
<dbReference type="AlphaFoldDB" id="R3WMF0"/>
<dbReference type="PATRIC" id="fig|1158610.3.peg.1970"/>